<dbReference type="Pfam" id="PF00048">
    <property type="entry name" value="IL8"/>
    <property type="match status" value="1"/>
</dbReference>
<name>A0A673UWM7_SURSU</name>
<organism evidence="7 8">
    <name type="scientific">Suricata suricatta</name>
    <name type="common">Meerkat</name>
    <dbReference type="NCBI Taxonomy" id="37032"/>
    <lineage>
        <taxon>Eukaryota</taxon>
        <taxon>Metazoa</taxon>
        <taxon>Chordata</taxon>
        <taxon>Craniata</taxon>
        <taxon>Vertebrata</taxon>
        <taxon>Euteleostomi</taxon>
        <taxon>Mammalia</taxon>
        <taxon>Eutheria</taxon>
        <taxon>Laurasiatheria</taxon>
        <taxon>Carnivora</taxon>
        <taxon>Feliformia</taxon>
        <taxon>Herpestidae</taxon>
        <taxon>Suricata</taxon>
    </lineage>
</organism>
<dbReference type="SUPFAM" id="SSF54117">
    <property type="entry name" value="Interleukin 8-like chemokines"/>
    <property type="match status" value="1"/>
</dbReference>
<keyword evidence="8" id="KW-1185">Reference proteome</keyword>
<dbReference type="InterPro" id="IPR036048">
    <property type="entry name" value="Interleukin_8-like_sf"/>
</dbReference>
<evidence type="ECO:0000313" key="7">
    <source>
        <dbReference type="Ensembl" id="ENSSSUP00005028999.1"/>
    </source>
</evidence>
<evidence type="ECO:0000256" key="2">
    <source>
        <dbReference type="ARBA" id="ARBA00022500"/>
    </source>
</evidence>
<evidence type="ECO:0000256" key="3">
    <source>
        <dbReference type="ARBA" id="ARBA00022514"/>
    </source>
</evidence>
<dbReference type="PANTHER" id="PTHR12015:SF161">
    <property type="entry name" value="C-C MOTIF CHEMOKINE 7"/>
    <property type="match status" value="1"/>
</dbReference>
<keyword evidence="2" id="KW-0145">Chemotaxis</keyword>
<keyword evidence="4" id="KW-0395">Inflammatory response</keyword>
<evidence type="ECO:0000313" key="8">
    <source>
        <dbReference type="Proteomes" id="UP000472268"/>
    </source>
</evidence>
<dbReference type="CDD" id="cd00272">
    <property type="entry name" value="Chemokine_CC"/>
    <property type="match status" value="1"/>
</dbReference>
<dbReference type="PANTHER" id="PTHR12015">
    <property type="entry name" value="SMALL INDUCIBLE CYTOKINE A"/>
    <property type="match status" value="1"/>
</dbReference>
<accession>A0A673UWM7</accession>
<feature type="chain" id="PRO_5025371807" evidence="5">
    <location>
        <begin position="24"/>
        <end position="94"/>
    </location>
</feature>
<dbReference type="SMART" id="SM00199">
    <property type="entry name" value="SCY"/>
    <property type="match status" value="1"/>
</dbReference>
<evidence type="ECO:0000256" key="1">
    <source>
        <dbReference type="ARBA" id="ARBA00010868"/>
    </source>
</evidence>
<keyword evidence="5" id="KW-0732">Signal</keyword>
<dbReference type="GO" id="GO:0005615">
    <property type="term" value="C:extracellular space"/>
    <property type="evidence" value="ECO:0007669"/>
    <property type="project" value="UniProtKB-KW"/>
</dbReference>
<dbReference type="FunFam" id="2.40.50.40:FF:000002">
    <property type="entry name" value="C-C motif chemokine"/>
    <property type="match status" value="1"/>
</dbReference>
<dbReference type="GO" id="GO:0048020">
    <property type="term" value="F:CCR chemokine receptor binding"/>
    <property type="evidence" value="ECO:0007669"/>
    <property type="project" value="TreeGrafter"/>
</dbReference>
<dbReference type="GO" id="GO:0070098">
    <property type="term" value="P:chemokine-mediated signaling pathway"/>
    <property type="evidence" value="ECO:0007669"/>
    <property type="project" value="TreeGrafter"/>
</dbReference>
<evidence type="ECO:0000256" key="5">
    <source>
        <dbReference type="SAM" id="SignalP"/>
    </source>
</evidence>
<dbReference type="InterPro" id="IPR001811">
    <property type="entry name" value="Chemokine_IL8-like_dom"/>
</dbReference>
<dbReference type="AlphaFoldDB" id="A0A673UWM7"/>
<feature type="signal peptide" evidence="5">
    <location>
        <begin position="1"/>
        <end position="23"/>
    </location>
</feature>
<dbReference type="GO" id="GO:0008009">
    <property type="term" value="F:chemokine activity"/>
    <property type="evidence" value="ECO:0007669"/>
    <property type="project" value="InterPro"/>
</dbReference>
<dbReference type="GO" id="GO:0048245">
    <property type="term" value="P:eosinophil chemotaxis"/>
    <property type="evidence" value="ECO:0007669"/>
    <property type="project" value="TreeGrafter"/>
</dbReference>
<protein>
    <submittedName>
        <fullName evidence="7">C-C motif chemokine ligand 7</fullName>
    </submittedName>
</protein>
<dbReference type="Ensembl" id="ENSSSUT00005033090.1">
    <property type="protein sequence ID" value="ENSSSUP00005028999.1"/>
    <property type="gene ID" value="ENSSSUG00005018712.1"/>
</dbReference>
<evidence type="ECO:0000256" key="4">
    <source>
        <dbReference type="ARBA" id="ARBA00023198"/>
    </source>
</evidence>
<dbReference type="InterPro" id="IPR039809">
    <property type="entry name" value="Chemokine_b/g/d"/>
</dbReference>
<keyword evidence="3" id="KW-0202">Cytokine</keyword>
<evidence type="ECO:0000259" key="6">
    <source>
        <dbReference type="SMART" id="SM00199"/>
    </source>
</evidence>
<dbReference type="Proteomes" id="UP000472268">
    <property type="component" value="Chromosome 17"/>
</dbReference>
<comment type="similarity">
    <text evidence="1">Belongs to the intercrine beta (chemokine CC) family.</text>
</comment>
<reference evidence="7 8" key="1">
    <citation type="submission" date="2019-05" db="EMBL/GenBank/DDBJ databases">
        <title>A Chromosome-scale Meerkat (S. suricatta) Genome Assembly.</title>
        <authorList>
            <person name="Dudchenko O."/>
            <person name="Lieberman Aiden E."/>
            <person name="Tung J."/>
            <person name="Barreiro L.B."/>
            <person name="Clutton-Brock T.H."/>
        </authorList>
    </citation>
    <scope>NUCLEOTIDE SEQUENCE [LARGE SCALE GENOMIC DNA]</scope>
</reference>
<proteinExistence type="inferred from homology"/>
<sequence length="94" mass="10725">MKVSTSLLCLLLTVAAFSFQALSQPDGINISTTCCCKKIPIQKLKSYRRITSSYCPQEAMIFKTKRAKLCADPRQKWVQNIMEYLDKKTQTSKL</sequence>
<dbReference type="OMA" id="QKWVQEF"/>
<feature type="domain" description="Chemokine interleukin-8-like" evidence="6">
    <location>
        <begin position="31"/>
        <end position="85"/>
    </location>
</feature>
<dbReference type="GO" id="GO:0030335">
    <property type="term" value="P:positive regulation of cell migration"/>
    <property type="evidence" value="ECO:0007669"/>
    <property type="project" value="TreeGrafter"/>
</dbReference>
<reference evidence="7" key="3">
    <citation type="submission" date="2025-09" db="UniProtKB">
        <authorList>
            <consortium name="Ensembl"/>
        </authorList>
    </citation>
    <scope>IDENTIFICATION</scope>
</reference>
<dbReference type="Gene3D" id="2.40.50.40">
    <property type="match status" value="1"/>
</dbReference>
<dbReference type="GO" id="GO:0006954">
    <property type="term" value="P:inflammatory response"/>
    <property type="evidence" value="ECO:0007669"/>
    <property type="project" value="UniProtKB-KW"/>
</dbReference>
<reference evidence="7" key="2">
    <citation type="submission" date="2025-08" db="UniProtKB">
        <authorList>
            <consortium name="Ensembl"/>
        </authorList>
    </citation>
    <scope>IDENTIFICATION</scope>
</reference>
<dbReference type="GO" id="GO:0061844">
    <property type="term" value="P:antimicrobial humoral immune response mediated by antimicrobial peptide"/>
    <property type="evidence" value="ECO:0007669"/>
    <property type="project" value="TreeGrafter"/>
</dbReference>